<dbReference type="GO" id="GO:0005261">
    <property type="term" value="F:monoatomic cation channel activity"/>
    <property type="evidence" value="ECO:0007669"/>
    <property type="project" value="TreeGrafter"/>
</dbReference>
<feature type="domain" description="TRPM-like" evidence="7">
    <location>
        <begin position="493"/>
        <end position="612"/>
    </location>
</feature>
<keyword evidence="3 6" id="KW-1133">Transmembrane helix</keyword>
<dbReference type="Pfam" id="PF25508">
    <property type="entry name" value="TRPM2"/>
    <property type="match status" value="1"/>
</dbReference>
<evidence type="ECO:0000256" key="5">
    <source>
        <dbReference type="SAM" id="MobiDB-lite"/>
    </source>
</evidence>
<dbReference type="GO" id="GO:0030001">
    <property type="term" value="P:metal ion transport"/>
    <property type="evidence" value="ECO:0007669"/>
    <property type="project" value="TreeGrafter"/>
</dbReference>
<dbReference type="EMBL" id="JAUCMV010000002">
    <property type="protein sequence ID" value="KAK0421300.1"/>
    <property type="molecule type" value="Genomic_DNA"/>
</dbReference>
<feature type="region of interest" description="Disordered" evidence="5">
    <location>
        <begin position="716"/>
        <end position="768"/>
    </location>
</feature>
<evidence type="ECO:0000256" key="1">
    <source>
        <dbReference type="ARBA" id="ARBA00004141"/>
    </source>
</evidence>
<keyword evidence="4 6" id="KW-0472">Membrane</keyword>
<name>A0AA39IBD2_9BILA</name>
<evidence type="ECO:0000313" key="9">
    <source>
        <dbReference type="Proteomes" id="UP001175271"/>
    </source>
</evidence>
<protein>
    <recommendedName>
        <fullName evidence="7">TRPM-like domain-containing protein</fullName>
    </recommendedName>
</protein>
<dbReference type="Pfam" id="PF25969">
    <property type="entry name" value="NUDT9_N"/>
    <property type="match status" value="1"/>
</dbReference>
<dbReference type="PANTHER" id="PTHR13800:SF41">
    <property type="entry name" value="PROTEIN CED-11"/>
    <property type="match status" value="1"/>
</dbReference>
<evidence type="ECO:0000259" key="7">
    <source>
        <dbReference type="Pfam" id="PF25508"/>
    </source>
</evidence>
<keyword evidence="2 6" id="KW-0812">Transmembrane</keyword>
<accession>A0AA39IBD2</accession>
<evidence type="ECO:0000256" key="4">
    <source>
        <dbReference type="ARBA" id="ARBA00023136"/>
    </source>
</evidence>
<dbReference type="InterPro" id="IPR050927">
    <property type="entry name" value="TRPM"/>
</dbReference>
<evidence type="ECO:0000256" key="2">
    <source>
        <dbReference type="ARBA" id="ARBA00022692"/>
    </source>
</evidence>
<dbReference type="PANTHER" id="PTHR13800">
    <property type="entry name" value="TRANSIENT RECEPTOR POTENTIAL CATION CHANNEL, SUBFAMILY M, MEMBER 6"/>
    <property type="match status" value="1"/>
</dbReference>
<comment type="subcellular location">
    <subcellularLocation>
        <location evidence="1">Membrane</location>
        <topology evidence="1">Multi-pass membrane protein</topology>
    </subcellularLocation>
</comment>
<proteinExistence type="predicted"/>
<feature type="transmembrane region" description="Helical" evidence="6">
    <location>
        <begin position="845"/>
        <end position="866"/>
    </location>
</feature>
<comment type="caution">
    <text evidence="8">The sequence shown here is derived from an EMBL/GenBank/DDBJ whole genome shotgun (WGS) entry which is preliminary data.</text>
</comment>
<feature type="transmembrane region" description="Helical" evidence="6">
    <location>
        <begin position="886"/>
        <end position="904"/>
    </location>
</feature>
<reference evidence="8" key="1">
    <citation type="submission" date="2023-06" db="EMBL/GenBank/DDBJ databases">
        <title>Genomic analysis of the entomopathogenic nematode Steinernema hermaphroditum.</title>
        <authorList>
            <person name="Schwarz E.M."/>
            <person name="Heppert J.K."/>
            <person name="Baniya A."/>
            <person name="Schwartz H.T."/>
            <person name="Tan C.-H."/>
            <person name="Antoshechkin I."/>
            <person name="Sternberg P.W."/>
            <person name="Goodrich-Blair H."/>
            <person name="Dillman A.R."/>
        </authorList>
    </citation>
    <scope>NUCLEOTIDE SEQUENCE</scope>
    <source>
        <strain evidence="8">PS9179</strain>
        <tissue evidence="8">Whole animal</tissue>
    </source>
</reference>
<evidence type="ECO:0000256" key="3">
    <source>
        <dbReference type="ARBA" id="ARBA00022989"/>
    </source>
</evidence>
<evidence type="ECO:0000256" key="6">
    <source>
        <dbReference type="SAM" id="Phobius"/>
    </source>
</evidence>
<dbReference type="Proteomes" id="UP001175271">
    <property type="component" value="Unassembled WGS sequence"/>
</dbReference>
<keyword evidence="9" id="KW-1185">Reference proteome</keyword>
<organism evidence="8 9">
    <name type="scientific">Steinernema hermaphroditum</name>
    <dbReference type="NCBI Taxonomy" id="289476"/>
    <lineage>
        <taxon>Eukaryota</taxon>
        <taxon>Metazoa</taxon>
        <taxon>Ecdysozoa</taxon>
        <taxon>Nematoda</taxon>
        <taxon>Chromadorea</taxon>
        <taxon>Rhabditida</taxon>
        <taxon>Tylenchina</taxon>
        <taxon>Panagrolaimomorpha</taxon>
        <taxon>Strongyloidoidea</taxon>
        <taxon>Steinernematidae</taxon>
        <taxon>Steinernema</taxon>
    </lineage>
</organism>
<gene>
    <name evidence="8" type="ORF">QR680_015168</name>
</gene>
<evidence type="ECO:0000313" key="8">
    <source>
        <dbReference type="EMBL" id="KAK0421300.1"/>
    </source>
</evidence>
<dbReference type="GO" id="GO:0005886">
    <property type="term" value="C:plasma membrane"/>
    <property type="evidence" value="ECO:0007669"/>
    <property type="project" value="TreeGrafter"/>
</dbReference>
<dbReference type="InterPro" id="IPR057366">
    <property type="entry name" value="TRPM-like"/>
</dbReference>
<feature type="transmembrane region" description="Helical" evidence="6">
    <location>
        <begin position="925"/>
        <end position="948"/>
    </location>
</feature>
<sequence length="1444" mass="161004">MLEASASSDVSGRKRSKSSSVYTDTVTVQIGPGVQLCPAIFVPSQKRIPQAVKYIYSRLAASSCEIDQGVPDLVLSLVSSGNAFSQSFRKRLEKSLNRLIGQCAVWIVSSGEKSDPLALIASNAQQTILNEKDCEEETLSIIINSSSTVCCNPGQPSTSVVDSRFNTLFMLLNEEGYDRVGMARFKAYSTVKLANPPPALLIGVREERSHPTSGGPTPSGLSMSQQAIILPSSPSSDKHPVPVALFAGADLSSLIEFLELVKCSIPVLVIQESSKLCTILRSSWLHYHKGGAAFDHLVHRRWLLAELGHMGEAQKAADAICEILAVASGDNPLIGFISVDQVESNRLVDSLLELAMNSAGDVDRLRQVVRVAAKLNVTSVVAKTDLDGLLDHSSVNAVWSDAMRDDNRLQILSVLLDQQVQLSITPDMLMNLLAETHDQFFFNTIILGQCLRYSHSLNNVSERFIADVNKLMEKLSEGMTAGSCTFFPMTPYAAQDRNQSIQILCIWALMLHRTELAKCLAAYLNEPIPMALVLARVAKSLAHMSHDWVFYEESLNQLSEHFSNFAVRMLDKTHKESTDRSYQLLCRSIPGFGNVTMSQLAFLSNNKAFISHECCQRWLLRLLYGNIHVRSTPGSSLSIIPKWAKILLSALLVFPTRIWIFSRSNTTLPGVPPRRPISPTVALLESGRQAKRLRAVSMVSLHSGKSDTREETKLLTVGAGTREEDSPPSVVIAGGNGNGSQHGVHHEHMDSGKKRKRKKSKSTQISRCSAPPPLKEFYSTPIVKYWISLVFRLTYLFFFAYSITIPGCGNLYIDLGVWIWTFIWWSESMWVFAQRKKRMPFEHGSWYIFDNVMVFLQLILFFVFRLGEHNIPDGIPIAEFAYGSRIVSSFFLLYQCYATLFYYIPLSDTLGPFLVRVKLMLLRDFLNFFVFVALVIVSNAIAVSAIVYPDREGPLKLLPKAISWAWLMLFTTDLSPIRESDHCRNSLLAANRADTCSRVGGIADAECPTQSWAGYTVVIEYLIVLKLICYPILFALFAKTAKSVDDEAKSIYRYQLYSLVADFSQRPFLPPPLTPIFFIGAGCCRALFKCMRMGTDHPDVKPSIPMIGLLPGSTLDLMDRKSSTVYRNPTMPALDDDPNAEYCKRMAVDMWRTEAVSSSGDADCAVTRQVRQLSEQLDLLRMSASFTSDRLAHETDPVYISYADSSHAKKIVVCHTDRPWSILSPRYNPPIYNKPAEDFPEEQRRFVDPVDGEGHLEMLRQCRQKQISELVAGEKSEVLRLGNGGLPLNPNGRTGIAGRGVHWRFGTNQKLCYIVIIRGEVLVTSKGALPTVWRVDHAKRLDEHFATVLRAVNINESEAQVLSTHAHLPVAQRENNIAHVSTRAHEERIDTDNAWTEVDVWAIRLGGATVVAPSREYSWVPKAALTLEAPFREFVTDSFTMLPC</sequence>